<name>A0A4U1B4P4_9GAMM</name>
<keyword evidence="1" id="KW-0472">Membrane</keyword>
<keyword evidence="1" id="KW-1133">Transmembrane helix</keyword>
<dbReference type="OrthoDB" id="6184284at2"/>
<keyword evidence="3" id="KW-1185">Reference proteome</keyword>
<reference evidence="2 3" key="1">
    <citation type="submission" date="2019-04" db="EMBL/GenBank/DDBJ databases">
        <title>Thalassotalea guangxiensis sp. nov., isolated from sediment of the coastal wetland.</title>
        <authorList>
            <person name="Zheng S."/>
            <person name="Zhang D."/>
        </authorList>
    </citation>
    <scope>NUCLEOTIDE SEQUENCE [LARGE SCALE GENOMIC DNA]</scope>
    <source>
        <strain evidence="2 3">ZS-4</strain>
    </source>
</reference>
<feature type="transmembrane region" description="Helical" evidence="1">
    <location>
        <begin position="6"/>
        <end position="24"/>
    </location>
</feature>
<accession>A0A4U1B4P4</accession>
<dbReference type="Pfam" id="PF11446">
    <property type="entry name" value="DUF2897"/>
    <property type="match status" value="1"/>
</dbReference>
<proteinExistence type="predicted"/>
<dbReference type="AlphaFoldDB" id="A0A4U1B4P4"/>
<dbReference type="Proteomes" id="UP000307999">
    <property type="component" value="Unassembled WGS sequence"/>
</dbReference>
<protein>
    <submittedName>
        <fullName evidence="2">DUF2897 family protein</fullName>
    </submittedName>
</protein>
<evidence type="ECO:0000256" key="1">
    <source>
        <dbReference type="SAM" id="Phobius"/>
    </source>
</evidence>
<evidence type="ECO:0000313" key="3">
    <source>
        <dbReference type="Proteomes" id="UP000307999"/>
    </source>
</evidence>
<dbReference type="InterPro" id="IPR021550">
    <property type="entry name" value="DUF2897"/>
</dbReference>
<organism evidence="2 3">
    <name type="scientific">Thalassotalea mangrovi</name>
    <dbReference type="NCBI Taxonomy" id="2572245"/>
    <lineage>
        <taxon>Bacteria</taxon>
        <taxon>Pseudomonadati</taxon>
        <taxon>Pseudomonadota</taxon>
        <taxon>Gammaproteobacteria</taxon>
        <taxon>Alteromonadales</taxon>
        <taxon>Colwelliaceae</taxon>
        <taxon>Thalassotalea</taxon>
    </lineage>
</organism>
<comment type="caution">
    <text evidence="2">The sequence shown here is derived from an EMBL/GenBank/DDBJ whole genome shotgun (WGS) entry which is preliminary data.</text>
</comment>
<keyword evidence="1" id="KW-0812">Transmembrane</keyword>
<sequence length="55" mass="6565">MSTTNWIILLAVLGFIISGVYYLYKTARKFNLTEEQKRRIAERNKALDEEERKDQ</sequence>
<evidence type="ECO:0000313" key="2">
    <source>
        <dbReference type="EMBL" id="TKB45136.1"/>
    </source>
</evidence>
<gene>
    <name evidence="2" type="ORF">E8M12_09930</name>
</gene>
<dbReference type="EMBL" id="SWDB01000022">
    <property type="protein sequence ID" value="TKB45136.1"/>
    <property type="molecule type" value="Genomic_DNA"/>
</dbReference>
<dbReference type="RefSeq" id="WP_136735994.1">
    <property type="nucleotide sequence ID" value="NZ_SWDB01000022.1"/>
</dbReference>